<dbReference type="Pfam" id="PF12800">
    <property type="entry name" value="Fer4_4"/>
    <property type="match status" value="1"/>
</dbReference>
<keyword evidence="4" id="KW-0408">Iron</keyword>
<dbReference type="RefSeq" id="WP_013757837.1">
    <property type="nucleotide sequence ID" value="NC_015500.1"/>
</dbReference>
<dbReference type="InterPro" id="IPR017900">
    <property type="entry name" value="4Fe4S_Fe_S_CS"/>
</dbReference>
<evidence type="ECO:0000256" key="5">
    <source>
        <dbReference type="ARBA" id="ARBA00023014"/>
    </source>
</evidence>
<dbReference type="GO" id="GO:0051539">
    <property type="term" value="F:4 iron, 4 sulfur cluster binding"/>
    <property type="evidence" value="ECO:0007669"/>
    <property type="project" value="UniProtKB-KW"/>
</dbReference>
<organism evidence="7 8">
    <name type="scientific">Treponema brennaborense (strain DSM 12168 / CIP 105900 / DD5/3)</name>
    <dbReference type="NCBI Taxonomy" id="906968"/>
    <lineage>
        <taxon>Bacteria</taxon>
        <taxon>Pseudomonadati</taxon>
        <taxon>Spirochaetota</taxon>
        <taxon>Spirochaetia</taxon>
        <taxon>Spirochaetales</taxon>
        <taxon>Treponemataceae</taxon>
        <taxon>Treponema</taxon>
    </lineage>
</organism>
<accession>F4LQ97</accession>
<dbReference type="PANTHER" id="PTHR42859:SF17">
    <property type="entry name" value="ELECTRON TRANSPORT PROTEIN HYDN-RELATED"/>
    <property type="match status" value="1"/>
</dbReference>
<evidence type="ECO:0000256" key="1">
    <source>
        <dbReference type="ARBA" id="ARBA00022485"/>
    </source>
</evidence>
<keyword evidence="1" id="KW-0004">4Fe-4S</keyword>
<evidence type="ECO:0000313" key="8">
    <source>
        <dbReference type="Proteomes" id="UP000006546"/>
    </source>
</evidence>
<dbReference type="Pfam" id="PF13247">
    <property type="entry name" value="Fer4_11"/>
    <property type="match status" value="1"/>
</dbReference>
<proteinExistence type="predicted"/>
<gene>
    <name evidence="7" type="ordered locus">Trebr_0676</name>
</gene>
<feature type="domain" description="4Fe-4S ferredoxin-type" evidence="6">
    <location>
        <begin position="80"/>
        <end position="109"/>
    </location>
</feature>
<dbReference type="eggNOG" id="COG1142">
    <property type="taxonomic scope" value="Bacteria"/>
</dbReference>
<dbReference type="EMBL" id="CP002696">
    <property type="protein sequence ID" value="AEE16118.1"/>
    <property type="molecule type" value="Genomic_DNA"/>
</dbReference>
<dbReference type="Proteomes" id="UP000006546">
    <property type="component" value="Chromosome"/>
</dbReference>
<dbReference type="Gene3D" id="3.30.70.20">
    <property type="match status" value="2"/>
</dbReference>
<dbReference type="PANTHER" id="PTHR42859">
    <property type="entry name" value="OXIDOREDUCTASE"/>
    <property type="match status" value="1"/>
</dbReference>
<dbReference type="SUPFAM" id="SSF54862">
    <property type="entry name" value="4Fe-4S ferredoxins"/>
    <property type="match status" value="1"/>
</dbReference>
<dbReference type="PROSITE" id="PS51379">
    <property type="entry name" value="4FE4S_FER_2"/>
    <property type="match status" value="2"/>
</dbReference>
<keyword evidence="8" id="KW-1185">Reference proteome</keyword>
<dbReference type="AlphaFoldDB" id="F4LQ97"/>
<dbReference type="InterPro" id="IPR017896">
    <property type="entry name" value="4Fe4S_Fe-S-bd"/>
</dbReference>
<keyword evidence="3" id="KW-0677">Repeat</keyword>
<reference evidence="8" key="1">
    <citation type="submission" date="2011-04" db="EMBL/GenBank/DDBJ databases">
        <title>The complete genome of Treponema brennaborense DSM 12168.</title>
        <authorList>
            <person name="Lucas S."/>
            <person name="Han J."/>
            <person name="Lapidus A."/>
            <person name="Bruce D."/>
            <person name="Goodwin L."/>
            <person name="Pitluck S."/>
            <person name="Peters L."/>
            <person name="Kyrpides N."/>
            <person name="Mavromatis K."/>
            <person name="Ivanova N."/>
            <person name="Mikhailova N."/>
            <person name="Pagani I."/>
            <person name="Teshima H."/>
            <person name="Detter J.C."/>
            <person name="Tapia R."/>
            <person name="Han C."/>
            <person name="Land M."/>
            <person name="Hauser L."/>
            <person name="Markowitz V."/>
            <person name="Cheng J.-F."/>
            <person name="Hugenholtz P."/>
            <person name="Woyke T."/>
            <person name="Wu D."/>
            <person name="Gronow S."/>
            <person name="Wellnitz S."/>
            <person name="Brambilla E."/>
            <person name="Klenk H.-P."/>
            <person name="Eisen J.A."/>
        </authorList>
    </citation>
    <scope>NUCLEOTIDE SEQUENCE [LARGE SCALE GENOMIC DNA]</scope>
    <source>
        <strain evidence="8">DSM 12168 / CIP 105900 / DD5/3</strain>
    </source>
</reference>
<evidence type="ECO:0000256" key="4">
    <source>
        <dbReference type="ARBA" id="ARBA00023004"/>
    </source>
</evidence>
<evidence type="ECO:0000313" key="7">
    <source>
        <dbReference type="EMBL" id="AEE16118.1"/>
    </source>
</evidence>
<dbReference type="KEGG" id="tbe:Trebr_0676"/>
<feature type="domain" description="4Fe-4S ferredoxin-type" evidence="6">
    <location>
        <begin position="2"/>
        <end position="31"/>
    </location>
</feature>
<sequence length="170" mass="17886">MKRVYVNEKWCLGCHLCEYYCAFANSGETDMVAALKGKKIYPRIQVEGNNDVSFAVSCRHCEQPLCVKACIAGALSVVDGVIVRDALKCVGCHTCILSCPYGCIVPAPDDGSGHSVVQKCELCTSNRAGKPACVEGCPNRAIVFEDRGVSGYGVCERGAAGNAPAAGGCK</sequence>
<evidence type="ECO:0000256" key="2">
    <source>
        <dbReference type="ARBA" id="ARBA00022723"/>
    </source>
</evidence>
<dbReference type="OrthoDB" id="356549at2"/>
<name>F4LQ97_TREBD</name>
<dbReference type="PROSITE" id="PS00198">
    <property type="entry name" value="4FE4S_FER_1"/>
    <property type="match status" value="1"/>
</dbReference>
<dbReference type="HOGENOM" id="CLU_043374_3_1_12"/>
<dbReference type="STRING" id="906968.Trebr_0676"/>
<evidence type="ECO:0000256" key="3">
    <source>
        <dbReference type="ARBA" id="ARBA00022737"/>
    </source>
</evidence>
<dbReference type="InterPro" id="IPR050294">
    <property type="entry name" value="RnfB_subfamily"/>
</dbReference>
<evidence type="ECO:0000259" key="6">
    <source>
        <dbReference type="PROSITE" id="PS51379"/>
    </source>
</evidence>
<keyword evidence="2" id="KW-0479">Metal-binding</keyword>
<dbReference type="GO" id="GO:0046872">
    <property type="term" value="F:metal ion binding"/>
    <property type="evidence" value="ECO:0007669"/>
    <property type="project" value="UniProtKB-KW"/>
</dbReference>
<protein>
    <submittedName>
        <fullName evidence="7">4Fe-4S ferredoxin iron-sulfur binding domain-containing protein</fullName>
    </submittedName>
</protein>
<keyword evidence="5" id="KW-0411">Iron-sulfur</keyword>